<evidence type="ECO:0000313" key="5">
    <source>
        <dbReference type="Proteomes" id="UP001519309"/>
    </source>
</evidence>
<gene>
    <name evidence="2" type="ORF">AVL59_24270</name>
    <name evidence="3" type="ORF">J2Z21_008661</name>
</gene>
<dbReference type="OrthoDB" id="5168853at2"/>
<proteinExistence type="predicted"/>
<dbReference type="InterPro" id="IPR051209">
    <property type="entry name" value="FAD-bind_Monooxygenase_sf"/>
</dbReference>
<reference evidence="2 4" key="1">
    <citation type="submission" date="2016-06" db="EMBL/GenBank/DDBJ databases">
        <title>Complete genome sequence of Streptomyces griseochromogenes ATCC 14511, the Blasticidin S producer.</title>
        <authorList>
            <person name="Wu L."/>
        </authorList>
    </citation>
    <scope>NUCLEOTIDE SEQUENCE [LARGE SCALE GENOMIC DNA]</scope>
    <source>
        <strain evidence="2 4">ATCC 14511</strain>
    </source>
</reference>
<organism evidence="2 4">
    <name type="scientific">Streptomyces griseochromogenes</name>
    <dbReference type="NCBI Taxonomy" id="68214"/>
    <lineage>
        <taxon>Bacteria</taxon>
        <taxon>Bacillati</taxon>
        <taxon>Actinomycetota</taxon>
        <taxon>Actinomycetes</taxon>
        <taxon>Kitasatosporales</taxon>
        <taxon>Streptomycetaceae</taxon>
        <taxon>Streptomyces</taxon>
    </lineage>
</organism>
<dbReference type="Proteomes" id="UP001519309">
    <property type="component" value="Unassembled WGS sequence"/>
</dbReference>
<dbReference type="STRING" id="68214.AVL59_24270"/>
<dbReference type="InterPro" id="IPR036188">
    <property type="entry name" value="FAD/NAD-bd_sf"/>
</dbReference>
<accession>A0A1B1B0D2</accession>
<dbReference type="Gene3D" id="3.50.50.60">
    <property type="entry name" value="FAD/NAD(P)-binding domain"/>
    <property type="match status" value="2"/>
</dbReference>
<sequence>MNRQASRRRAPHVVIIGAGVSGLGLAMALKRSGHHDFTIVEKGDALGGVWRDNTYPGAACDIPAHLYSYSFERHDWSQRYAGQREILEYLRGCADKHGLEAHLRLGTEVRSAHFEEGTGRWRLRTGTGETLEADILVPACGQLSRPAYPRIPGTDRFSGHTFHSSRWDHGHDLTGRRVAVIGTGASAIQIIPEVARHAGRLTVFQRSAPYVVPRWDRVYPRREGVLARLARTSARLGWWTFNELTVPGLTRRRPISRLTSYGCAAQLARQIHDPVTRERLTPRDEVGCKRIGVSSAYYPAFNEPHVELVTDPIAEITERGIRTETGVEHRVDTIVYATGFTATDFLSPLRVTGTGGRSLADTWKEGARAYLGMTVPGFPNMFLLYGPHTNVGAGSVVYMVESQIRYVLDAVRILARGKRRRLDVRPQAEESFTAEMRRRLPGTVWSTCRNWYRGSGRYVTTNWPGQTMEYRRRTRRVNLAHYQPDRAGPGMPHGRDTGHRS</sequence>
<dbReference type="Proteomes" id="UP000092659">
    <property type="component" value="Chromosome"/>
</dbReference>
<dbReference type="PANTHER" id="PTHR42877:SF4">
    <property type="entry name" value="FAD_NAD(P)-BINDING DOMAIN-CONTAINING PROTEIN-RELATED"/>
    <property type="match status" value="1"/>
</dbReference>
<evidence type="ECO:0000313" key="3">
    <source>
        <dbReference type="EMBL" id="MBP2055645.1"/>
    </source>
</evidence>
<keyword evidence="5" id="KW-1185">Reference proteome</keyword>
<dbReference type="Pfam" id="PF13738">
    <property type="entry name" value="Pyr_redox_3"/>
    <property type="match status" value="1"/>
</dbReference>
<evidence type="ECO:0000313" key="4">
    <source>
        <dbReference type="Proteomes" id="UP000092659"/>
    </source>
</evidence>
<dbReference type="SUPFAM" id="SSF51905">
    <property type="entry name" value="FAD/NAD(P)-binding domain"/>
    <property type="match status" value="2"/>
</dbReference>
<reference evidence="3 5" key="2">
    <citation type="submission" date="2021-03" db="EMBL/GenBank/DDBJ databases">
        <title>Genomic Encyclopedia of Type Strains, Phase IV (KMG-IV): sequencing the most valuable type-strain genomes for metagenomic binning, comparative biology and taxonomic classification.</title>
        <authorList>
            <person name="Goeker M."/>
        </authorList>
    </citation>
    <scope>NUCLEOTIDE SEQUENCE [LARGE SCALE GENOMIC DNA]</scope>
    <source>
        <strain evidence="3 5">DSM 40499</strain>
    </source>
</reference>
<dbReference type="KEGG" id="sgs:AVL59_24270"/>
<dbReference type="AlphaFoldDB" id="A0A1B1B0D2"/>
<protein>
    <submittedName>
        <fullName evidence="3">Cation diffusion facilitator CzcD-associated flavoprotein CzcO</fullName>
    </submittedName>
</protein>
<dbReference type="PANTHER" id="PTHR42877">
    <property type="entry name" value="L-ORNITHINE N(5)-MONOOXYGENASE-RELATED"/>
    <property type="match status" value="1"/>
</dbReference>
<evidence type="ECO:0000256" key="1">
    <source>
        <dbReference type="SAM" id="MobiDB-lite"/>
    </source>
</evidence>
<dbReference type="EMBL" id="JAGGLP010000032">
    <property type="protein sequence ID" value="MBP2055645.1"/>
    <property type="molecule type" value="Genomic_DNA"/>
</dbReference>
<name>A0A1B1B0D2_9ACTN</name>
<dbReference type="RefSeq" id="WP_067308033.1">
    <property type="nucleotide sequence ID" value="NZ_CP016279.1"/>
</dbReference>
<dbReference type="EMBL" id="CP016279">
    <property type="protein sequence ID" value="ANP52250.1"/>
    <property type="molecule type" value="Genomic_DNA"/>
</dbReference>
<feature type="region of interest" description="Disordered" evidence="1">
    <location>
        <begin position="481"/>
        <end position="501"/>
    </location>
</feature>
<evidence type="ECO:0000313" key="2">
    <source>
        <dbReference type="EMBL" id="ANP52250.1"/>
    </source>
</evidence>